<evidence type="ECO:0000313" key="3">
    <source>
        <dbReference type="EMBL" id="TMI89986.1"/>
    </source>
</evidence>
<dbReference type="EMBL" id="VBAK01000116">
    <property type="protein sequence ID" value="TMI89986.1"/>
    <property type="molecule type" value="Genomic_DNA"/>
</dbReference>
<dbReference type="AlphaFoldDB" id="A0A537K396"/>
<gene>
    <name evidence="3" type="ORF">E6H00_08145</name>
</gene>
<feature type="signal peptide" evidence="2">
    <location>
        <begin position="1"/>
        <end position="20"/>
    </location>
</feature>
<dbReference type="Gene3D" id="3.20.20.220">
    <property type="match status" value="1"/>
</dbReference>
<keyword evidence="2" id="KW-0732">Signal</keyword>
<evidence type="ECO:0000256" key="1">
    <source>
        <dbReference type="ARBA" id="ARBA00023002"/>
    </source>
</evidence>
<keyword evidence="1" id="KW-0560">Oxidoreductase</keyword>
<dbReference type="GO" id="GO:0016491">
    <property type="term" value="F:oxidoreductase activity"/>
    <property type="evidence" value="ECO:0007669"/>
    <property type="project" value="UniProtKB-KW"/>
</dbReference>
<comment type="caution">
    <text evidence="3">The sequence shown here is derived from an EMBL/GenBank/DDBJ whole genome shotgun (WGS) entry which is preliminary data.</text>
</comment>
<evidence type="ECO:0000256" key="2">
    <source>
        <dbReference type="SAM" id="SignalP"/>
    </source>
</evidence>
<accession>A0A537K396</accession>
<dbReference type="InterPro" id="IPR029041">
    <property type="entry name" value="FAD-linked_oxidoreductase-like"/>
</dbReference>
<feature type="chain" id="PRO_5021853171" evidence="2">
    <location>
        <begin position="21"/>
        <end position="303"/>
    </location>
</feature>
<protein>
    <submittedName>
        <fullName evidence="3">Proline dehydrogenase</fullName>
    </submittedName>
</protein>
<dbReference type="SUPFAM" id="SSF51730">
    <property type="entry name" value="FAD-linked oxidoreductase"/>
    <property type="match status" value="1"/>
</dbReference>
<proteinExistence type="predicted"/>
<reference evidence="3 4" key="1">
    <citation type="journal article" date="2019" name="Nat. Microbiol.">
        <title>Mediterranean grassland soil C-N compound turnover is dependent on rainfall and depth, and is mediated by genomically divergent microorganisms.</title>
        <authorList>
            <person name="Diamond S."/>
            <person name="Andeer P.F."/>
            <person name="Li Z."/>
            <person name="Crits-Christoph A."/>
            <person name="Burstein D."/>
            <person name="Anantharaman K."/>
            <person name="Lane K.R."/>
            <person name="Thomas B.C."/>
            <person name="Pan C."/>
            <person name="Northen T.R."/>
            <person name="Banfield J.F."/>
        </authorList>
    </citation>
    <scope>NUCLEOTIDE SEQUENCE [LARGE SCALE GENOMIC DNA]</scope>
    <source>
        <strain evidence="3">NP_3</strain>
    </source>
</reference>
<organism evidence="3 4">
    <name type="scientific">Candidatus Segetimicrobium genomatis</name>
    <dbReference type="NCBI Taxonomy" id="2569760"/>
    <lineage>
        <taxon>Bacteria</taxon>
        <taxon>Bacillati</taxon>
        <taxon>Candidatus Sysuimicrobiota</taxon>
        <taxon>Candidatus Sysuimicrobiia</taxon>
        <taxon>Candidatus Sysuimicrobiales</taxon>
        <taxon>Candidatus Segetimicrobiaceae</taxon>
        <taxon>Candidatus Segetimicrobium</taxon>
    </lineage>
</organism>
<sequence>MSTALRRMLRACWVPLAARAARGYVAGPGLRDALETAGRLSRQGFTGTVCYWNGDDDSPRRIADECVSALAGLAGEGLNCSLSVKAPPLGFARHLFAEIVGAAREGGLAVHFDSLAPDACDDTFALIAEVLASYPRLGCTLPGRWRRSLRDADLAVDLRLSVRVVKGQWADPDAPDLDLRAGFLAVIDRLAGRASHVGVATHDAPLAREALRRLRGAGTPCELQLLLGLPAGPSLREAAAAEVPVRFYVPYGLAYLPYALSRALHNPRMVWWVVRDLLRGGSSLLPDEGRPAVGPRDVRCERL</sequence>
<name>A0A537K396_9BACT</name>
<dbReference type="Proteomes" id="UP000318509">
    <property type="component" value="Unassembled WGS sequence"/>
</dbReference>
<evidence type="ECO:0000313" key="4">
    <source>
        <dbReference type="Proteomes" id="UP000318509"/>
    </source>
</evidence>